<comment type="caution">
    <text evidence="1">The sequence shown here is derived from an EMBL/GenBank/DDBJ whole genome shotgun (WGS) entry which is preliminary data.</text>
</comment>
<dbReference type="STRING" id="388413.ALPR1_13749"/>
<gene>
    <name evidence="1" type="ORF">ALPR1_13749</name>
</gene>
<organism evidence="1 2">
    <name type="scientific">Algoriphagus machipongonensis</name>
    <dbReference type="NCBI Taxonomy" id="388413"/>
    <lineage>
        <taxon>Bacteria</taxon>
        <taxon>Pseudomonadati</taxon>
        <taxon>Bacteroidota</taxon>
        <taxon>Cytophagia</taxon>
        <taxon>Cytophagales</taxon>
        <taxon>Cyclobacteriaceae</taxon>
        <taxon>Algoriphagus</taxon>
    </lineage>
</organism>
<dbReference type="HOGENOM" id="CLU_2057509_0_0_10"/>
<dbReference type="OrthoDB" id="1098690at2"/>
<dbReference type="eggNOG" id="ENOG5033583">
    <property type="taxonomic scope" value="Bacteria"/>
</dbReference>
<proteinExistence type="predicted"/>
<accession>A3I3D8</accession>
<evidence type="ECO:0000313" key="1">
    <source>
        <dbReference type="EMBL" id="EAZ79075.1"/>
    </source>
</evidence>
<evidence type="ECO:0000313" key="2">
    <source>
        <dbReference type="Proteomes" id="UP000003919"/>
    </source>
</evidence>
<keyword evidence="2" id="KW-1185">Reference proteome</keyword>
<dbReference type="Proteomes" id="UP000003919">
    <property type="component" value="Unassembled WGS sequence"/>
</dbReference>
<name>A3I3D8_9BACT</name>
<dbReference type="PROSITE" id="PS51257">
    <property type="entry name" value="PROKAR_LIPOPROTEIN"/>
    <property type="match status" value="1"/>
</dbReference>
<sequence>MKKVLIPFLSVLIFLASCKDSEEPVSACGVTDPVENLAWLNDSITNIESGDFKDETYLVMATYEGQTVFFFGYCCPSCLSIAITFYDCNGDVIEEQGIINNLENQQVIWKSRNSTCNLD</sequence>
<dbReference type="EMBL" id="AAXU02000001">
    <property type="protein sequence ID" value="EAZ79075.1"/>
    <property type="molecule type" value="Genomic_DNA"/>
</dbReference>
<reference evidence="1 2" key="1">
    <citation type="journal article" date="2011" name="J. Bacteriol.">
        <title>Complete genome sequence of Algoriphagus sp. PR1, bacterial prey of a colony-forming choanoflagellate.</title>
        <authorList>
            <person name="Alegado R.A."/>
            <person name="Ferriera S."/>
            <person name="Nusbaum C."/>
            <person name="Young S.K."/>
            <person name="Zeng Q."/>
            <person name="Imamovic A."/>
            <person name="Fairclough S.R."/>
            <person name="King N."/>
        </authorList>
    </citation>
    <scope>NUCLEOTIDE SEQUENCE [LARGE SCALE GENOMIC DNA]</scope>
    <source>
        <strain evidence="1 2">PR1</strain>
    </source>
</reference>
<evidence type="ECO:0008006" key="3">
    <source>
        <dbReference type="Google" id="ProtNLM"/>
    </source>
</evidence>
<dbReference type="RefSeq" id="WP_008201329.1">
    <property type="nucleotide sequence ID" value="NZ_CM001023.1"/>
</dbReference>
<dbReference type="AlphaFoldDB" id="A3I3D8"/>
<protein>
    <recommendedName>
        <fullName evidence="3">Lipoprotein</fullName>
    </recommendedName>
</protein>